<comment type="caution">
    <text evidence="2">The sequence shown here is derived from an EMBL/GenBank/DDBJ whole genome shotgun (WGS) entry which is preliminary data.</text>
</comment>
<evidence type="ECO:0000256" key="1">
    <source>
        <dbReference type="SAM" id="Coils"/>
    </source>
</evidence>
<evidence type="ECO:0000313" key="2">
    <source>
        <dbReference type="EMBL" id="MCP9612699.1"/>
    </source>
</evidence>
<feature type="coiled-coil region" evidence="1">
    <location>
        <begin position="9"/>
        <end position="57"/>
    </location>
</feature>
<dbReference type="Proteomes" id="UP001205603">
    <property type="component" value="Unassembled WGS sequence"/>
</dbReference>
<protein>
    <submittedName>
        <fullName evidence="2">Uncharacterized protein</fullName>
    </submittedName>
</protein>
<proteinExistence type="predicted"/>
<sequence length="97" mass="11078">MADNPKLLLGALSAKIKELIRRNNVLKEKMRALEDRIAQLEEEKAALHKDKEEINIKYLNLKTAKGIALGAPDVKEARNRFNKIVREIDKCISLLNE</sequence>
<gene>
    <name evidence="2" type="ORF">NMU02_11410</name>
</gene>
<keyword evidence="3" id="KW-1185">Reference proteome</keyword>
<name>A0ABT1MKX2_9BACT</name>
<reference evidence="2 3" key="1">
    <citation type="submission" date="2022-07" db="EMBL/GenBank/DDBJ databases">
        <title>Fecal culturing of patients with breast cancer.</title>
        <authorList>
            <person name="Teng N.M.Y."/>
            <person name="Kiu R."/>
            <person name="Evans R."/>
            <person name="Baker D.J."/>
            <person name="Zenner C."/>
            <person name="Robinson S.D."/>
            <person name="Hall L.J."/>
        </authorList>
    </citation>
    <scope>NUCLEOTIDE SEQUENCE [LARGE SCALE GENOMIC DNA]</scope>
    <source>
        <strain evidence="2 3">LH1063</strain>
    </source>
</reference>
<dbReference type="RefSeq" id="WP_255028047.1">
    <property type="nucleotide sequence ID" value="NZ_JANDHW010000013.1"/>
</dbReference>
<organism evidence="2 3">
    <name type="scientific">Coprobacter tertius</name>
    <dbReference type="NCBI Taxonomy" id="2944915"/>
    <lineage>
        <taxon>Bacteria</taxon>
        <taxon>Pseudomonadati</taxon>
        <taxon>Bacteroidota</taxon>
        <taxon>Bacteroidia</taxon>
        <taxon>Bacteroidales</taxon>
        <taxon>Barnesiellaceae</taxon>
        <taxon>Coprobacter</taxon>
    </lineage>
</organism>
<evidence type="ECO:0000313" key="3">
    <source>
        <dbReference type="Proteomes" id="UP001205603"/>
    </source>
</evidence>
<accession>A0ABT1MKX2</accession>
<keyword evidence="1" id="KW-0175">Coiled coil</keyword>
<dbReference type="EMBL" id="JANDHW010000013">
    <property type="protein sequence ID" value="MCP9612699.1"/>
    <property type="molecule type" value="Genomic_DNA"/>
</dbReference>